<comment type="similarity">
    <text evidence="1">Belongs to the N-acylglucosamine 2-epimerase family.</text>
</comment>
<dbReference type="InterPro" id="IPR010819">
    <property type="entry name" value="AGE/CE"/>
</dbReference>
<evidence type="ECO:0000313" key="4">
    <source>
        <dbReference type="Proteomes" id="UP001600943"/>
    </source>
</evidence>
<comment type="caution">
    <text evidence="3">The sequence shown here is derived from an EMBL/GenBank/DDBJ whole genome shotgun (WGS) entry which is preliminary data.</text>
</comment>
<reference evidence="3 4" key="1">
    <citation type="submission" date="2024-04" db="EMBL/GenBank/DDBJ databases">
        <title>Defined microbial consortia suppress multidrug-resistant proinflammatory Enterobacteriaceae via ecological control.</title>
        <authorList>
            <person name="Furuichi M."/>
            <person name="Kawaguchi T."/>
            <person name="Pust M."/>
            <person name="Yasuma K."/>
            <person name="Plichta D."/>
            <person name="Hasegawa N."/>
            <person name="Ohya T."/>
            <person name="Bhattarai S."/>
            <person name="Sasajima S."/>
            <person name="Aoto Y."/>
            <person name="Tuganbaev T."/>
            <person name="Yaginuma M."/>
            <person name="Ueda M."/>
            <person name="Okahashi N."/>
            <person name="Amafuji K."/>
            <person name="Kiridooshi Y."/>
            <person name="Sugita K."/>
            <person name="Strazar M."/>
            <person name="Skelly A."/>
            <person name="Suda W."/>
            <person name="Hattori M."/>
            <person name="Nakamoto N."/>
            <person name="Caballero S."/>
            <person name="Norman J."/>
            <person name="Olle B."/>
            <person name="Tanoue T."/>
            <person name="Arita M."/>
            <person name="Bucci V."/>
            <person name="Atarashi K."/>
            <person name="Xavier R."/>
            <person name="Honda K."/>
        </authorList>
    </citation>
    <scope>NUCLEOTIDE SEQUENCE [LARGE SCALE GENOMIC DNA]</scope>
    <source>
        <strain evidence="4">k04-0078-D8-1</strain>
    </source>
</reference>
<evidence type="ECO:0000313" key="3">
    <source>
        <dbReference type="EMBL" id="GAA6410694.1"/>
    </source>
</evidence>
<name>A0ABQ0BGY9_9FIRM</name>
<evidence type="ECO:0000256" key="1">
    <source>
        <dbReference type="ARBA" id="ARBA00008558"/>
    </source>
</evidence>
<dbReference type="Proteomes" id="UP001600943">
    <property type="component" value="Unassembled WGS sequence"/>
</dbReference>
<dbReference type="Pfam" id="PF07221">
    <property type="entry name" value="GlcNAc_2-epim"/>
    <property type="match status" value="1"/>
</dbReference>
<keyword evidence="2" id="KW-0413">Isomerase</keyword>
<dbReference type="PANTHER" id="PTHR15108">
    <property type="entry name" value="N-ACYLGLUCOSAMINE-2-EPIMERASE"/>
    <property type="match status" value="1"/>
</dbReference>
<evidence type="ECO:0000256" key="2">
    <source>
        <dbReference type="ARBA" id="ARBA00023235"/>
    </source>
</evidence>
<keyword evidence="4" id="KW-1185">Reference proteome</keyword>
<dbReference type="Gene3D" id="1.50.10.10">
    <property type="match status" value="1"/>
</dbReference>
<organism evidence="3 4">
    <name type="scientific">Blautia hominis</name>
    <dbReference type="NCBI Taxonomy" id="2025493"/>
    <lineage>
        <taxon>Bacteria</taxon>
        <taxon>Bacillati</taxon>
        <taxon>Bacillota</taxon>
        <taxon>Clostridia</taxon>
        <taxon>Lachnospirales</taxon>
        <taxon>Lachnospiraceae</taxon>
        <taxon>Blautia</taxon>
    </lineage>
</organism>
<gene>
    <name evidence="3" type="ORF">K040078D81_48110</name>
</gene>
<dbReference type="InterPro" id="IPR008928">
    <property type="entry name" value="6-hairpin_glycosidase_sf"/>
</dbReference>
<sequence>MFVRNHEKELRNCLHKIEQELFEEVIPFWEQRVRTDGGFGYTTCYDRKGGRTKDIRPGWFVGRTMYLFGALYNHIEDREEWFSLAEAGREAVNTKFCTAEGRFCRMMDAGGKVLEGPVSIFTDHFMVKGFYEYVLARKRRGQDWEREAEQAKLLTEILFENVKKQDILRQEGIPRGFQKHAVNFMTLLVALESRKLFGDTYRQVLDQCVYKSLYEFASDRYEKPFEYIRISGEPLTEGPGRVVDAGHTMESLWFSMKAGLEQEDKKILERAGTVLDWVIDSCYDQEFGGFYQNVDALCHTPQQEFQETDYAGNAVRWDDKIWWVQAEGLYTLAMGALYNENERHFQYFMREFEYVEKYFRDTQYGEWYSVLHRDNSMYMDAKGFELKGPYHVPRSLMNLYLLLKDCL</sequence>
<dbReference type="EMBL" id="BAABYW010000001">
    <property type="protein sequence ID" value="GAA6410694.1"/>
    <property type="molecule type" value="Genomic_DNA"/>
</dbReference>
<dbReference type="InterPro" id="IPR012341">
    <property type="entry name" value="6hp_glycosidase-like_sf"/>
</dbReference>
<protein>
    <submittedName>
        <fullName evidence="3">AGE family epimerase/isomerase</fullName>
    </submittedName>
</protein>
<dbReference type="SUPFAM" id="SSF48208">
    <property type="entry name" value="Six-hairpin glycosidases"/>
    <property type="match status" value="1"/>
</dbReference>
<proteinExistence type="inferred from homology"/>
<accession>A0ABQ0BGY9</accession>